<gene>
    <name evidence="2" type="ORF">MNBD_GAMMA08-3123</name>
</gene>
<dbReference type="AlphaFoldDB" id="A0A3B0XRA3"/>
<organism evidence="2">
    <name type="scientific">hydrothermal vent metagenome</name>
    <dbReference type="NCBI Taxonomy" id="652676"/>
    <lineage>
        <taxon>unclassified sequences</taxon>
        <taxon>metagenomes</taxon>
        <taxon>ecological metagenomes</taxon>
    </lineage>
</organism>
<sequence length="67" mass="7491">MKILRLRGSAPKMKCFDAEAQRHREKIKTGKVKAVINISSSPLRRQEPSDFEVSSTTSATGFLPTQE</sequence>
<evidence type="ECO:0000256" key="1">
    <source>
        <dbReference type="SAM" id="MobiDB-lite"/>
    </source>
</evidence>
<accession>A0A3B0XRA3</accession>
<dbReference type="EMBL" id="UOFH01000376">
    <property type="protein sequence ID" value="VAW67230.1"/>
    <property type="molecule type" value="Genomic_DNA"/>
</dbReference>
<reference evidence="2" key="1">
    <citation type="submission" date="2018-06" db="EMBL/GenBank/DDBJ databases">
        <authorList>
            <person name="Zhirakovskaya E."/>
        </authorList>
    </citation>
    <scope>NUCLEOTIDE SEQUENCE</scope>
</reference>
<protein>
    <submittedName>
        <fullName evidence="2">Uncharacterized protein</fullName>
    </submittedName>
</protein>
<feature type="region of interest" description="Disordered" evidence="1">
    <location>
        <begin position="39"/>
        <end position="67"/>
    </location>
</feature>
<evidence type="ECO:0000313" key="2">
    <source>
        <dbReference type="EMBL" id="VAW67230.1"/>
    </source>
</evidence>
<proteinExistence type="predicted"/>
<name>A0A3B0XRA3_9ZZZZ</name>
<feature type="compositionally biased region" description="Polar residues" evidence="1">
    <location>
        <begin position="52"/>
        <end position="67"/>
    </location>
</feature>